<dbReference type="FunCoup" id="A0A6I8WDF9">
    <property type="interactions" value="87"/>
</dbReference>
<dbReference type="Pfam" id="PF02348">
    <property type="entry name" value="CTP_transf_3"/>
    <property type="match status" value="1"/>
</dbReference>
<dbReference type="ExpressionAtlas" id="A0A6I8WDF9">
    <property type="expression patterns" value="baseline"/>
</dbReference>
<dbReference type="PANTHER" id="PTHR21485">
    <property type="entry name" value="HAD SUPERFAMILY MEMBERS CMAS AND KDSC"/>
    <property type="match status" value="1"/>
</dbReference>
<dbReference type="InterPro" id="IPR050793">
    <property type="entry name" value="CMP-NeuNAc_synthase"/>
</dbReference>
<dbReference type="Proteomes" id="UP000001819">
    <property type="component" value="Chromosome X"/>
</dbReference>
<accession>A0A6I8WDF9</accession>
<keyword evidence="2" id="KW-0548">Nucleotidyltransferase</keyword>
<dbReference type="GO" id="GO:0008781">
    <property type="term" value="F:N-acylneuraminate cytidylyltransferase activity"/>
    <property type="evidence" value="ECO:0007669"/>
    <property type="project" value="TreeGrafter"/>
</dbReference>
<gene>
    <name evidence="2" type="primary">Csas</name>
</gene>
<dbReference type="AlphaFoldDB" id="A0A6I8WDF9"/>
<dbReference type="PANTHER" id="PTHR21485:SF3">
    <property type="entry name" value="N-ACYLNEURAMINATE CYTIDYLYLTRANSFERASE"/>
    <property type="match status" value="1"/>
</dbReference>
<dbReference type="RefSeq" id="XP_033241461.1">
    <property type="nucleotide sequence ID" value="XM_033385570.1"/>
</dbReference>
<sequence length="255" mass="29077">MVLGSKCLHKYPVTKSHIDRKTKKLYVLAKCASVHSSKSEIHAIILARGGSKGIKYKNLVKIEGLSLLARTIITIQNSSCFDHIWVSTDDKRISIEANKYGAIVHNRPSEIARDETSSLDAIKEFLDVHKAIHNFSLFQCTSVFLKEKYINEAALAFKNHDCVFAAMRSHYLRWEFVDNLLVPVGFNSKARPRRQDWKGDIVETGMFYFSKRRLVESGFLQNNRCSIVEIDQKDGLEIDSPIDLTIARCILNNKM</sequence>
<evidence type="ECO:0000313" key="1">
    <source>
        <dbReference type="Proteomes" id="UP000001819"/>
    </source>
</evidence>
<dbReference type="SUPFAM" id="SSF53448">
    <property type="entry name" value="Nucleotide-diphospho-sugar transferases"/>
    <property type="match status" value="1"/>
</dbReference>
<evidence type="ECO:0000313" key="2">
    <source>
        <dbReference type="RefSeq" id="XP_033241461.1"/>
    </source>
</evidence>
<name>A0A6I8WDF9_DROPS</name>
<proteinExistence type="predicted"/>
<dbReference type="KEGG" id="dpo:6900890"/>
<protein>
    <submittedName>
        <fullName evidence="2">N-acylneuraminate cytidylyltransferase A</fullName>
    </submittedName>
</protein>
<organism evidence="1 2">
    <name type="scientific">Drosophila pseudoobscura pseudoobscura</name>
    <name type="common">Fruit fly</name>
    <dbReference type="NCBI Taxonomy" id="46245"/>
    <lineage>
        <taxon>Eukaryota</taxon>
        <taxon>Metazoa</taxon>
        <taxon>Ecdysozoa</taxon>
        <taxon>Arthropoda</taxon>
        <taxon>Hexapoda</taxon>
        <taxon>Insecta</taxon>
        <taxon>Pterygota</taxon>
        <taxon>Neoptera</taxon>
        <taxon>Endopterygota</taxon>
        <taxon>Diptera</taxon>
        <taxon>Brachycera</taxon>
        <taxon>Muscomorpha</taxon>
        <taxon>Ephydroidea</taxon>
        <taxon>Drosophilidae</taxon>
        <taxon>Drosophila</taxon>
        <taxon>Sophophora</taxon>
    </lineage>
</organism>
<dbReference type="InterPro" id="IPR003329">
    <property type="entry name" value="Cytidylyl_trans"/>
</dbReference>
<dbReference type="Gene3D" id="3.90.550.10">
    <property type="entry name" value="Spore Coat Polysaccharide Biosynthesis Protein SpsA, Chain A"/>
    <property type="match status" value="1"/>
</dbReference>
<reference evidence="2" key="1">
    <citation type="submission" date="2025-08" db="UniProtKB">
        <authorList>
            <consortium name="RefSeq"/>
        </authorList>
    </citation>
    <scope>IDENTIFICATION</scope>
    <source>
        <strain evidence="2">MV-25-SWS-2005</strain>
        <tissue evidence="2">Whole body</tissue>
    </source>
</reference>
<dbReference type="InParanoid" id="A0A6I8WDF9"/>
<dbReference type="InterPro" id="IPR029044">
    <property type="entry name" value="Nucleotide-diphossugar_trans"/>
</dbReference>
<keyword evidence="1" id="KW-1185">Reference proteome</keyword>
<keyword evidence="2" id="KW-0808">Transferase</keyword>
<dbReference type="CDD" id="cd02513">
    <property type="entry name" value="CMP-NeuAc_Synthase"/>
    <property type="match status" value="1"/>
</dbReference>